<sequence>MYNLLVSGDPDAWESREYEYERDRCLTEYTDKEISKQFLDFSDKSIEFLREIPCIFAYESHCKKPPKFGRIGEISRRSGGIRVRCNFEELDRFLTQDDLLHISRDLDIGKWELNRTHWALKDVNLVEELNKAGFPLPAWVKGLKNLVNLDDHVFDVSLSFPGEIRSLVEEVSSHLERSLGPNMYFYDNNYRSQLARPNLDLLLQSIYSKRSKLIVAFIGDDYQKKDWCGIEFRAIREIINARGTNVMYIRLDDGNVDGVLNTDGFLDARELNPSEIAHFIRERAALNLE</sequence>
<name>A0A0F9WU97_9ZZZZ</name>
<protein>
    <submittedName>
        <fullName evidence="1">Uncharacterized protein</fullName>
    </submittedName>
</protein>
<comment type="caution">
    <text evidence="1">The sequence shown here is derived from an EMBL/GenBank/DDBJ whole genome shotgun (WGS) entry which is preliminary data.</text>
</comment>
<accession>A0A0F9WU97</accession>
<dbReference type="SUPFAM" id="SSF52200">
    <property type="entry name" value="Toll/Interleukin receptor TIR domain"/>
    <property type="match status" value="1"/>
</dbReference>
<dbReference type="InterPro" id="IPR035897">
    <property type="entry name" value="Toll_tir_struct_dom_sf"/>
</dbReference>
<reference evidence="1" key="1">
    <citation type="journal article" date="2015" name="Nature">
        <title>Complex archaea that bridge the gap between prokaryotes and eukaryotes.</title>
        <authorList>
            <person name="Spang A."/>
            <person name="Saw J.H."/>
            <person name="Jorgensen S.L."/>
            <person name="Zaremba-Niedzwiedzka K."/>
            <person name="Martijn J."/>
            <person name="Lind A.E."/>
            <person name="van Eijk R."/>
            <person name="Schleper C."/>
            <person name="Guy L."/>
            <person name="Ettema T.J."/>
        </authorList>
    </citation>
    <scope>NUCLEOTIDE SEQUENCE</scope>
</reference>
<proteinExistence type="predicted"/>
<dbReference type="AlphaFoldDB" id="A0A0F9WU97"/>
<dbReference type="Gene3D" id="3.40.50.10140">
    <property type="entry name" value="Toll/interleukin-1 receptor homology (TIR) domain"/>
    <property type="match status" value="1"/>
</dbReference>
<evidence type="ECO:0000313" key="1">
    <source>
        <dbReference type="EMBL" id="KKN89906.1"/>
    </source>
</evidence>
<dbReference type="EMBL" id="LAZR01000115">
    <property type="protein sequence ID" value="KKN89906.1"/>
    <property type="molecule type" value="Genomic_DNA"/>
</dbReference>
<organism evidence="1">
    <name type="scientific">marine sediment metagenome</name>
    <dbReference type="NCBI Taxonomy" id="412755"/>
    <lineage>
        <taxon>unclassified sequences</taxon>
        <taxon>metagenomes</taxon>
        <taxon>ecological metagenomes</taxon>
    </lineage>
</organism>
<gene>
    <name evidence="1" type="ORF">LCGC14_0234710</name>
</gene>